<evidence type="ECO:0000313" key="7">
    <source>
        <dbReference type="Proteomes" id="UP000032300"/>
    </source>
</evidence>
<evidence type="ECO:0000259" key="4">
    <source>
        <dbReference type="Pfam" id="PF07969"/>
    </source>
</evidence>
<evidence type="ECO:0008006" key="8">
    <source>
        <dbReference type="Google" id="ProtNLM"/>
    </source>
</evidence>
<feature type="domain" description="Amidohydrolase 3" evidence="4">
    <location>
        <begin position="74"/>
        <end position="576"/>
    </location>
</feature>
<reference evidence="6 7" key="1">
    <citation type="journal article" date="2015" name="Int. J. Syst. Evol. Microbiol.">
        <title>Sphingomonas hengshuiensis sp. nov., isolated from lake wetland.</title>
        <authorList>
            <person name="Wei S."/>
            <person name="Wang T."/>
            <person name="Liu H."/>
            <person name="Zhang C."/>
            <person name="Guo J."/>
            <person name="Wang Q."/>
            <person name="Liang K."/>
            <person name="Zhang Z."/>
        </authorList>
    </citation>
    <scope>NUCLEOTIDE SEQUENCE [LARGE SCALE GENOMIC DNA]</scope>
    <source>
        <strain evidence="6 7">WHSC-8</strain>
    </source>
</reference>
<reference evidence="6 7" key="2">
    <citation type="submission" date="2015-02" db="EMBL/GenBank/DDBJ databases">
        <title>The complete genome of Sphingomonas hengshuiensis sp. WHSC-8 isolated from soil of Hengshui Lake.</title>
        <authorList>
            <person name="Wei S."/>
            <person name="Guo J."/>
            <person name="Su C."/>
            <person name="Wu R."/>
            <person name="Zhang Z."/>
            <person name="Liang K."/>
            <person name="Li H."/>
            <person name="Wang T."/>
            <person name="Liu H."/>
            <person name="Zhang C."/>
            <person name="Li Z."/>
            <person name="Wang Q."/>
            <person name="Meng J."/>
        </authorList>
    </citation>
    <scope>NUCLEOTIDE SEQUENCE [LARGE SCALE GENOMIC DNA]</scope>
    <source>
        <strain evidence="6 7">WHSC-8</strain>
    </source>
</reference>
<evidence type="ECO:0000256" key="2">
    <source>
        <dbReference type="ARBA" id="ARBA00022801"/>
    </source>
</evidence>
<dbReference type="Gene3D" id="2.30.40.10">
    <property type="entry name" value="Urease, subunit C, domain 1"/>
    <property type="match status" value="1"/>
</dbReference>
<evidence type="ECO:0000259" key="5">
    <source>
        <dbReference type="Pfam" id="PF22039"/>
    </source>
</evidence>
<keyword evidence="3" id="KW-0862">Zinc</keyword>
<dbReference type="GO" id="GO:0046872">
    <property type="term" value="F:metal ion binding"/>
    <property type="evidence" value="ECO:0007669"/>
    <property type="project" value="UniProtKB-KW"/>
</dbReference>
<dbReference type="Pfam" id="PF07969">
    <property type="entry name" value="Amidohydro_3"/>
    <property type="match status" value="1"/>
</dbReference>
<dbReference type="KEGG" id="sphi:TS85_00800"/>
<proteinExistence type="predicted"/>
<name>A0A7U5CUL5_9SPHN</name>
<gene>
    <name evidence="6" type="ORF">TS85_00800</name>
</gene>
<keyword evidence="2" id="KW-0378">Hydrolase</keyword>
<dbReference type="InterPro" id="IPR033932">
    <property type="entry name" value="YtcJ-like"/>
</dbReference>
<organism evidence="6 7">
    <name type="scientific">Sphingomonas hengshuiensis</name>
    <dbReference type="NCBI Taxonomy" id="1609977"/>
    <lineage>
        <taxon>Bacteria</taxon>
        <taxon>Pseudomonadati</taxon>
        <taxon>Pseudomonadota</taxon>
        <taxon>Alphaproteobacteria</taxon>
        <taxon>Sphingomonadales</taxon>
        <taxon>Sphingomonadaceae</taxon>
        <taxon>Sphingomonas</taxon>
    </lineage>
</organism>
<feature type="domain" description="Aminodeoxyfutalosine deaminase/Imidazolonepropionase-like composite" evidence="5">
    <location>
        <begin position="48"/>
        <end position="67"/>
    </location>
</feature>
<dbReference type="Proteomes" id="UP000032300">
    <property type="component" value="Chromosome"/>
</dbReference>
<dbReference type="Pfam" id="PF22039">
    <property type="entry name" value="HUTI_composite_bact"/>
    <property type="match status" value="1"/>
</dbReference>
<sequence>MLAFTVLTPVGRQAHAQTASAATVSAPDLIYENARVYTVNAKFELAQAVAIRGDKIVAVGSTAEIRRLAGPQTKVVDLAGKPLLPGFADNHVHLGGPLQPWKYGGMIGELPAWIRGADTIPKVLEAIKGQVATLPKGSWIVGELSREQWPNGTLPGRIDFDKVAPDNPVAIARGPHTLLVNSAALKAARITRETTAEGGEIVHGPDGEPNGKILESARRLIWEVMPPETREGGGGKEASLAEWHKLFTQLVDLGVTSVNIAGVRPADLKLVQEMYDRWGDELPRAVVQVRLWPGYDHHADPEIGVKESIAEVDALPDPKTIFTHPKLKAGAIKMSIDGGLSAPIMWTTKPYENRPGFHGEQRIPDSVFYRVAKRAHERGWQLGIHVMGDGAVVMVVDQLERIYKEVPGKDDTRDYLHHVAVMPPESTMKKMGKLHINVASQPGFLLALGSYADEALSPYDEAHQDPSRSLLNHGVRVSYGSDAGPYGPIAGIYAAVTRRGWNDVVHGAEEAVTVPEAIEMHTLEPAYFNFEEAVRGSIEPGKLADLVVLDTDPMTIDPVRIQDIKIERTIIGGKEIFAR</sequence>
<dbReference type="SUPFAM" id="SSF51556">
    <property type="entry name" value="Metallo-dependent hydrolases"/>
    <property type="match status" value="1"/>
</dbReference>
<keyword evidence="1" id="KW-0479">Metal-binding</keyword>
<dbReference type="InterPro" id="IPR013108">
    <property type="entry name" value="Amidohydro_3"/>
</dbReference>
<dbReference type="PANTHER" id="PTHR22642:SF2">
    <property type="entry name" value="PROTEIN LONG AFTER FAR-RED 3"/>
    <property type="match status" value="1"/>
</dbReference>
<dbReference type="Gene3D" id="3.10.310.70">
    <property type="match status" value="1"/>
</dbReference>
<dbReference type="SUPFAM" id="SSF51338">
    <property type="entry name" value="Composite domain of metallo-dependent hydrolases"/>
    <property type="match status" value="1"/>
</dbReference>
<dbReference type="EMBL" id="CP010836">
    <property type="protein sequence ID" value="AJP70681.1"/>
    <property type="molecule type" value="Genomic_DNA"/>
</dbReference>
<evidence type="ECO:0000256" key="1">
    <source>
        <dbReference type="ARBA" id="ARBA00022723"/>
    </source>
</evidence>
<dbReference type="InterPro" id="IPR011059">
    <property type="entry name" value="Metal-dep_hydrolase_composite"/>
</dbReference>
<evidence type="ECO:0000256" key="3">
    <source>
        <dbReference type="ARBA" id="ARBA00022833"/>
    </source>
</evidence>
<evidence type="ECO:0000313" key="6">
    <source>
        <dbReference type="EMBL" id="AJP70681.1"/>
    </source>
</evidence>
<accession>A0A7U5CUL5</accession>
<dbReference type="PANTHER" id="PTHR22642">
    <property type="entry name" value="IMIDAZOLONEPROPIONASE"/>
    <property type="match status" value="1"/>
</dbReference>
<dbReference type="InterPro" id="IPR054418">
    <property type="entry name" value="MQNX/HUTI_composite_N"/>
</dbReference>
<dbReference type="GO" id="GO:0016810">
    <property type="term" value="F:hydrolase activity, acting on carbon-nitrogen (but not peptide) bonds"/>
    <property type="evidence" value="ECO:0007669"/>
    <property type="project" value="InterPro"/>
</dbReference>
<keyword evidence="7" id="KW-1185">Reference proteome</keyword>
<dbReference type="InterPro" id="IPR032466">
    <property type="entry name" value="Metal_Hydrolase"/>
</dbReference>
<dbReference type="CDD" id="cd01300">
    <property type="entry name" value="YtcJ_like"/>
    <property type="match status" value="1"/>
</dbReference>
<dbReference type="Gene3D" id="3.20.20.140">
    <property type="entry name" value="Metal-dependent hydrolases"/>
    <property type="match status" value="1"/>
</dbReference>
<protein>
    <recommendedName>
        <fullName evidence="8">Amidohydrolase</fullName>
    </recommendedName>
</protein>
<dbReference type="AlphaFoldDB" id="A0A7U5CUL5"/>